<evidence type="ECO:0000313" key="2">
    <source>
        <dbReference type="EMBL" id="MBK1707413.1"/>
    </source>
</evidence>
<evidence type="ECO:0000259" key="1">
    <source>
        <dbReference type="Pfam" id="PF08484"/>
    </source>
</evidence>
<organism evidence="2 3">
    <name type="scientific">Halochromatium glycolicum</name>
    <dbReference type="NCBI Taxonomy" id="85075"/>
    <lineage>
        <taxon>Bacteria</taxon>
        <taxon>Pseudomonadati</taxon>
        <taxon>Pseudomonadota</taxon>
        <taxon>Gammaproteobacteria</taxon>
        <taxon>Chromatiales</taxon>
        <taxon>Chromatiaceae</taxon>
        <taxon>Halochromatium</taxon>
    </lineage>
</organism>
<dbReference type="AlphaFoldDB" id="A0AAJ0U936"/>
<reference evidence="2" key="2">
    <citation type="journal article" date="2020" name="Microorganisms">
        <title>Osmotic Adaptation and Compatible Solute Biosynthesis of Phototrophic Bacteria as Revealed from Genome Analyses.</title>
        <authorList>
            <person name="Imhoff J.F."/>
            <person name="Rahn T."/>
            <person name="Kunzel S."/>
            <person name="Keller A."/>
            <person name="Neulinger S.C."/>
        </authorList>
    </citation>
    <scope>NUCLEOTIDE SEQUENCE</scope>
    <source>
        <strain evidence="2">DSM 11080</strain>
    </source>
</reference>
<name>A0AAJ0U936_9GAMM</name>
<comment type="caution">
    <text evidence="2">The sequence shown here is derived from an EMBL/GenBank/DDBJ whole genome shotgun (WGS) entry which is preliminary data.</text>
</comment>
<gene>
    <name evidence="2" type="ORF">CKO40_23500</name>
</gene>
<dbReference type="Gene3D" id="3.40.50.720">
    <property type="entry name" value="NAD(P)-binding Rossmann-like Domain"/>
    <property type="match status" value="1"/>
</dbReference>
<protein>
    <recommendedName>
        <fullName evidence="1">C-methyltransferase domain-containing protein</fullName>
    </recommendedName>
</protein>
<feature type="domain" description="C-methyltransferase" evidence="1">
    <location>
        <begin position="1"/>
        <end position="31"/>
    </location>
</feature>
<dbReference type="Proteomes" id="UP001296776">
    <property type="component" value="Unassembled WGS sequence"/>
</dbReference>
<dbReference type="Pfam" id="PF08484">
    <property type="entry name" value="Methyltransf_14"/>
    <property type="match status" value="1"/>
</dbReference>
<dbReference type="InterPro" id="IPR013691">
    <property type="entry name" value="MeTrfase_14"/>
</dbReference>
<evidence type="ECO:0000313" key="3">
    <source>
        <dbReference type="Proteomes" id="UP001296776"/>
    </source>
</evidence>
<accession>A0AAJ0U936</accession>
<dbReference type="EMBL" id="NRSJ01000099">
    <property type="protein sequence ID" value="MBK1707413.1"/>
    <property type="molecule type" value="Genomic_DNA"/>
</dbReference>
<sequence length="36" mass="4020">MLILPWNIAEEVKARLADLAERGPRLVTAVPGLRIH</sequence>
<proteinExistence type="predicted"/>
<reference evidence="2" key="1">
    <citation type="submission" date="2017-08" db="EMBL/GenBank/DDBJ databases">
        <authorList>
            <person name="Imhoff J.F."/>
            <person name="Rahn T."/>
            <person name="Kuenzel S."/>
            <person name="Neulinger S.C."/>
        </authorList>
    </citation>
    <scope>NUCLEOTIDE SEQUENCE</scope>
    <source>
        <strain evidence="2">DSM 11080</strain>
    </source>
</reference>
<keyword evidence="3" id="KW-1185">Reference proteome</keyword>
<dbReference type="RefSeq" id="WP_338074259.1">
    <property type="nucleotide sequence ID" value="NZ_NRSJ01000099.1"/>
</dbReference>